<dbReference type="PROSITE" id="PS00041">
    <property type="entry name" value="HTH_ARAC_FAMILY_1"/>
    <property type="match status" value="1"/>
</dbReference>
<keyword evidence="8" id="KW-1185">Reference proteome</keyword>
<dbReference type="Pfam" id="PF12833">
    <property type="entry name" value="HTH_18"/>
    <property type="match status" value="1"/>
</dbReference>
<evidence type="ECO:0000256" key="3">
    <source>
        <dbReference type="ARBA" id="ARBA00023125"/>
    </source>
</evidence>
<evidence type="ECO:0000313" key="7">
    <source>
        <dbReference type="EMBL" id="TBL79517.1"/>
    </source>
</evidence>
<dbReference type="Gene3D" id="1.10.10.60">
    <property type="entry name" value="Homeodomain-like"/>
    <property type="match status" value="2"/>
</dbReference>
<keyword evidence="1" id="KW-0963">Cytoplasm</keyword>
<accession>A0A4Q9DRS9</accession>
<evidence type="ECO:0000256" key="4">
    <source>
        <dbReference type="ARBA" id="ARBA00023159"/>
    </source>
</evidence>
<dbReference type="PANTHER" id="PTHR46796">
    <property type="entry name" value="HTH-TYPE TRANSCRIPTIONAL ACTIVATOR RHAS-RELATED"/>
    <property type="match status" value="1"/>
</dbReference>
<dbReference type="PANTHER" id="PTHR46796:SF13">
    <property type="entry name" value="HTH-TYPE TRANSCRIPTIONAL ACTIVATOR RHAS"/>
    <property type="match status" value="1"/>
</dbReference>
<evidence type="ECO:0000313" key="8">
    <source>
        <dbReference type="Proteomes" id="UP000293142"/>
    </source>
</evidence>
<dbReference type="InterPro" id="IPR018062">
    <property type="entry name" value="HTH_AraC-typ_CS"/>
</dbReference>
<dbReference type="SMART" id="SM00342">
    <property type="entry name" value="HTH_ARAC"/>
    <property type="match status" value="1"/>
</dbReference>
<dbReference type="SUPFAM" id="SSF46689">
    <property type="entry name" value="Homeodomain-like"/>
    <property type="match status" value="2"/>
</dbReference>
<gene>
    <name evidence="7" type="ORF">EYB31_11450</name>
</gene>
<keyword evidence="4" id="KW-0010">Activator</keyword>
<keyword evidence="3" id="KW-0238">DNA-binding</keyword>
<dbReference type="SUPFAM" id="SSF51215">
    <property type="entry name" value="Regulatory protein AraC"/>
    <property type="match status" value="1"/>
</dbReference>
<dbReference type="PRINTS" id="PR00032">
    <property type="entry name" value="HTHARAC"/>
</dbReference>
<dbReference type="InterPro" id="IPR003313">
    <property type="entry name" value="AraC-bd"/>
</dbReference>
<dbReference type="Proteomes" id="UP000293142">
    <property type="component" value="Unassembled WGS sequence"/>
</dbReference>
<comment type="caution">
    <text evidence="7">The sequence shown here is derived from an EMBL/GenBank/DDBJ whole genome shotgun (WGS) entry which is preliminary data.</text>
</comment>
<dbReference type="InterPro" id="IPR009057">
    <property type="entry name" value="Homeodomain-like_sf"/>
</dbReference>
<evidence type="ECO:0000259" key="6">
    <source>
        <dbReference type="PROSITE" id="PS01124"/>
    </source>
</evidence>
<dbReference type="InterPro" id="IPR037923">
    <property type="entry name" value="HTH-like"/>
</dbReference>
<organism evidence="7 8">
    <name type="scientific">Paenibacillus thalictri</name>
    <dbReference type="NCBI Taxonomy" id="2527873"/>
    <lineage>
        <taxon>Bacteria</taxon>
        <taxon>Bacillati</taxon>
        <taxon>Bacillota</taxon>
        <taxon>Bacilli</taxon>
        <taxon>Bacillales</taxon>
        <taxon>Paenibacillaceae</taxon>
        <taxon>Paenibacillus</taxon>
    </lineage>
</organism>
<name>A0A4Q9DRS9_9BACL</name>
<dbReference type="InterPro" id="IPR018060">
    <property type="entry name" value="HTH_AraC"/>
</dbReference>
<protein>
    <submittedName>
        <fullName evidence="7">AraC family transcriptional regulator</fullName>
    </submittedName>
</protein>
<dbReference type="AlphaFoldDB" id="A0A4Q9DRS9"/>
<keyword evidence="5" id="KW-0804">Transcription</keyword>
<dbReference type="Pfam" id="PF02311">
    <property type="entry name" value="AraC_binding"/>
    <property type="match status" value="1"/>
</dbReference>
<dbReference type="RefSeq" id="WP_131013463.1">
    <property type="nucleotide sequence ID" value="NZ_SIRE01000007.1"/>
</dbReference>
<dbReference type="EMBL" id="SIRE01000007">
    <property type="protein sequence ID" value="TBL79517.1"/>
    <property type="molecule type" value="Genomic_DNA"/>
</dbReference>
<keyword evidence="2" id="KW-0805">Transcription regulation</keyword>
<evidence type="ECO:0000256" key="5">
    <source>
        <dbReference type="ARBA" id="ARBA00023163"/>
    </source>
</evidence>
<dbReference type="InterPro" id="IPR020449">
    <property type="entry name" value="Tscrpt_reg_AraC-type_HTH"/>
</dbReference>
<dbReference type="PROSITE" id="PS01124">
    <property type="entry name" value="HTH_ARAC_FAMILY_2"/>
    <property type="match status" value="1"/>
</dbReference>
<reference evidence="7 8" key="1">
    <citation type="submission" date="2019-02" db="EMBL/GenBank/DDBJ databases">
        <title>Paenibacillus sp. nov., isolated from surface-sterilized tissue of Thalictrum simplex L.</title>
        <authorList>
            <person name="Tuo L."/>
        </authorList>
    </citation>
    <scope>NUCLEOTIDE SEQUENCE [LARGE SCALE GENOMIC DNA]</scope>
    <source>
        <strain evidence="7 8">N2SHLJ1</strain>
    </source>
</reference>
<dbReference type="OrthoDB" id="2638442at2"/>
<dbReference type="GO" id="GO:0043565">
    <property type="term" value="F:sequence-specific DNA binding"/>
    <property type="evidence" value="ECO:0007669"/>
    <property type="project" value="InterPro"/>
</dbReference>
<dbReference type="GO" id="GO:0003700">
    <property type="term" value="F:DNA-binding transcription factor activity"/>
    <property type="evidence" value="ECO:0007669"/>
    <property type="project" value="InterPro"/>
</dbReference>
<evidence type="ECO:0000256" key="1">
    <source>
        <dbReference type="ARBA" id="ARBA00022490"/>
    </source>
</evidence>
<dbReference type="InterPro" id="IPR050204">
    <property type="entry name" value="AraC_XylS_family_regulators"/>
</dbReference>
<feature type="domain" description="HTH araC/xylS-type" evidence="6">
    <location>
        <begin position="183"/>
        <end position="280"/>
    </location>
</feature>
<evidence type="ECO:0000256" key="2">
    <source>
        <dbReference type="ARBA" id="ARBA00023015"/>
    </source>
</evidence>
<sequence length="280" mass="31825">MQEYAHEFADIRYALPTPLQTTGGCWIVRAGQNIAKPEYNVGPKVIGQYGFHMVLEGTVQVADGNEPVKLSKGDIFCLFPGRAYTYKTLSGSRPPLEMSWFALSGGQTELLLGELGLTPEAYFMRQALNQPAIRTIKRLLLLFQKETADPLLEQSLLYELIWRLKPKSAAVKQSSEPKRNWVAKVKEYLELHYTEQIRIEEAADYAGVHRSHLYVSFSKQYGCSPMQYLQRLRMDKGAQMLKQTPLTVTEIALSLGYPDLYSFTRAFSKYFGLSPTAYRD</sequence>
<proteinExistence type="predicted"/>